<evidence type="ECO:0000313" key="7">
    <source>
        <dbReference type="Proteomes" id="UP000010716"/>
    </source>
</evidence>
<evidence type="ECO:0000256" key="3">
    <source>
        <dbReference type="SAM" id="MobiDB-lite"/>
    </source>
</evidence>
<organism evidence="6 7">
    <name type="scientific">Caldalkalibacillus thermarum (strain TA2.A1)</name>
    <dbReference type="NCBI Taxonomy" id="986075"/>
    <lineage>
        <taxon>Bacteria</taxon>
        <taxon>Bacillati</taxon>
        <taxon>Bacillota</taxon>
        <taxon>Bacilli</taxon>
        <taxon>Bacillales</taxon>
        <taxon>Bacillaceae</taxon>
        <taxon>Caldalkalibacillus</taxon>
    </lineage>
</organism>
<feature type="coiled-coil region" evidence="2">
    <location>
        <begin position="202"/>
        <end position="229"/>
    </location>
</feature>
<dbReference type="PROSITE" id="PS51671">
    <property type="entry name" value="ACT"/>
    <property type="match status" value="1"/>
</dbReference>
<dbReference type="InterPro" id="IPR002491">
    <property type="entry name" value="ABC_transptr_periplasmic_BD"/>
</dbReference>
<keyword evidence="2" id="KW-0175">Coiled coil</keyword>
<evidence type="ECO:0000259" key="4">
    <source>
        <dbReference type="PROSITE" id="PS50983"/>
    </source>
</evidence>
<accession>F5LAW4</accession>
<protein>
    <submittedName>
        <fullName evidence="6">ABC-type transporter, periplasmic subunit</fullName>
    </submittedName>
</protein>
<evidence type="ECO:0000256" key="1">
    <source>
        <dbReference type="ARBA" id="ARBA00008814"/>
    </source>
</evidence>
<feature type="region of interest" description="Disordered" evidence="3">
    <location>
        <begin position="51"/>
        <end position="79"/>
    </location>
</feature>
<dbReference type="Proteomes" id="UP000010716">
    <property type="component" value="Unassembled WGS sequence"/>
</dbReference>
<dbReference type="PANTHER" id="PTHR30535">
    <property type="entry name" value="VITAMIN B12-BINDING PROTEIN"/>
    <property type="match status" value="1"/>
</dbReference>
<dbReference type="PROSITE" id="PS50983">
    <property type="entry name" value="FE_B12_PBP"/>
    <property type="match status" value="1"/>
</dbReference>
<dbReference type="GO" id="GO:0071281">
    <property type="term" value="P:cellular response to iron ion"/>
    <property type="evidence" value="ECO:0007669"/>
    <property type="project" value="TreeGrafter"/>
</dbReference>
<dbReference type="PANTHER" id="PTHR30535:SF34">
    <property type="entry name" value="MOLYBDATE-BINDING PROTEIN MOLA"/>
    <property type="match status" value="1"/>
</dbReference>
<dbReference type="SUPFAM" id="SSF53807">
    <property type="entry name" value="Helical backbone' metal receptor"/>
    <property type="match status" value="1"/>
</dbReference>
<feature type="domain" description="Fe/B12 periplasmic-binding" evidence="4">
    <location>
        <begin position="100"/>
        <end position="357"/>
    </location>
</feature>
<dbReference type="Gene3D" id="3.40.50.1980">
    <property type="entry name" value="Nitrogenase molybdenum iron protein domain"/>
    <property type="match status" value="2"/>
</dbReference>
<feature type="domain" description="ACT" evidence="5">
    <location>
        <begin position="156"/>
        <end position="241"/>
    </location>
</feature>
<evidence type="ECO:0000313" key="6">
    <source>
        <dbReference type="EMBL" id="EGL81503.1"/>
    </source>
</evidence>
<gene>
    <name evidence="6" type="ORF">CathTA2_3049</name>
</gene>
<dbReference type="EMBL" id="AFCE01000165">
    <property type="protein sequence ID" value="EGL81503.1"/>
    <property type="molecule type" value="Genomic_DNA"/>
</dbReference>
<evidence type="ECO:0000256" key="2">
    <source>
        <dbReference type="SAM" id="Coils"/>
    </source>
</evidence>
<dbReference type="InterPro" id="IPR002912">
    <property type="entry name" value="ACT_dom"/>
</dbReference>
<dbReference type="InterPro" id="IPR050902">
    <property type="entry name" value="ABC_Transporter_SBP"/>
</dbReference>
<name>F5LAW4_CALTT</name>
<dbReference type="AlphaFoldDB" id="F5LAW4"/>
<proteinExistence type="inferred from homology"/>
<comment type="similarity">
    <text evidence="1">Belongs to the bacterial solute-binding protein 8 family.</text>
</comment>
<dbReference type="CDD" id="cd01143">
    <property type="entry name" value="YvrC"/>
    <property type="match status" value="1"/>
</dbReference>
<dbReference type="eggNOG" id="COG0614">
    <property type="taxonomic scope" value="Bacteria"/>
</dbReference>
<dbReference type="Pfam" id="PF01497">
    <property type="entry name" value="Peripla_BP_2"/>
    <property type="match status" value="1"/>
</dbReference>
<evidence type="ECO:0000259" key="5">
    <source>
        <dbReference type="PROSITE" id="PS51671"/>
    </source>
</evidence>
<reference evidence="6 7" key="1">
    <citation type="journal article" date="2011" name="J. Bacteriol.">
        <title>Draft genome sequence of the thermoalkaliphilic Caldalkalibacillus thermarum strain TA2.A1.</title>
        <authorList>
            <person name="Kalamorz F."/>
            <person name="Keis S."/>
            <person name="McMillan D.G."/>
            <person name="Olsson K."/>
            <person name="Stanton J.A."/>
            <person name="Stockwell P."/>
            <person name="Black M.A."/>
            <person name="Klingeman D.M."/>
            <person name="Land M.L."/>
            <person name="Han C.S."/>
            <person name="Martin S.L."/>
            <person name="Becher S.A."/>
            <person name="Peddie C.J."/>
            <person name="Morgan H.W."/>
            <person name="Matthies D."/>
            <person name="Preiss L."/>
            <person name="Meier T."/>
            <person name="Brown S.D."/>
            <person name="Cook G.M."/>
        </authorList>
    </citation>
    <scope>NUCLEOTIDE SEQUENCE [LARGE SCALE GENOMIC DNA]</scope>
    <source>
        <strain evidence="6 7">TA2.A1</strain>
    </source>
</reference>
<comment type="caution">
    <text evidence="6">The sequence shown here is derived from an EMBL/GenBank/DDBJ whole genome shotgun (WGS) entry which is preliminary data.</text>
</comment>
<sequence length="360" mass="39164">MSESLPHMCCQSSQTKGVSEMLHINWKKLGLLAVMLTLVMVVAAACGTATGGDNGAEPEEAVEGKEQEAQEGTEESPAEFPVTIVDGAGNEVTIESEPETLITMIPSITETVYALGVGDKVIAVDDFSNYPEEALEKEKVGGQEINVEKVLSLMPDVIFVTEYHQANHADVLDQFKEAGITVVVIDTNATQFEDVYASIRLIAQVTGTVEEAEQLVSELESRLAEIKAQTEAVEEPKKVWVEVSPRPDIYTPGTGTFMHEMLEAINAINVAATAGVEGWAALTEEEIVQLEPDVIITTYGYYVDNPVEEVLSRDGWAEVPAVQEEQVFDVDNDTVTRPGPRIMDGVETLAKLIYPEIFAE</sequence>